<comment type="caution">
    <text evidence="2">The sequence shown here is derived from an EMBL/GenBank/DDBJ whole genome shotgun (WGS) entry which is preliminary data.</text>
</comment>
<dbReference type="VEuPathDB" id="AmoebaDB:KM1_033700"/>
<feature type="compositionally biased region" description="Low complexity" evidence="1">
    <location>
        <begin position="2008"/>
        <end position="2017"/>
    </location>
</feature>
<organism evidence="2 3">
    <name type="scientific">Entamoeba histolytica</name>
    <dbReference type="NCBI Taxonomy" id="5759"/>
    <lineage>
        <taxon>Eukaryota</taxon>
        <taxon>Amoebozoa</taxon>
        <taxon>Evosea</taxon>
        <taxon>Archamoebae</taxon>
        <taxon>Mastigamoebida</taxon>
        <taxon>Entamoebidae</taxon>
        <taxon>Entamoeba</taxon>
    </lineage>
</organism>
<evidence type="ECO:0000313" key="3">
    <source>
        <dbReference type="Proteomes" id="UP000078387"/>
    </source>
</evidence>
<evidence type="ECO:0000313" key="2">
    <source>
        <dbReference type="EMBL" id="GAT93361.1"/>
    </source>
</evidence>
<gene>
    <name evidence="2" type="ORF">CL6EHI_013240</name>
</gene>
<dbReference type="EMBL" id="BDEQ01000001">
    <property type="protein sequence ID" value="GAT93361.1"/>
    <property type="molecule type" value="Genomic_DNA"/>
</dbReference>
<dbReference type="eggNOG" id="ENOG502RB2R">
    <property type="taxonomic scope" value="Eukaryota"/>
</dbReference>
<proteinExistence type="predicted"/>
<reference evidence="2 3" key="1">
    <citation type="submission" date="2016-05" db="EMBL/GenBank/DDBJ databases">
        <title>First whole genome sequencing of Entamoeba histolytica HM1:IMSS-clone-6.</title>
        <authorList>
            <person name="Mukherjee Avik.K."/>
            <person name="Izumyama S."/>
            <person name="Nakada-Tsukui K."/>
            <person name="Nozaki T."/>
        </authorList>
    </citation>
    <scope>NUCLEOTIDE SEQUENCE [LARGE SCALE GENOMIC DNA]</scope>
    <source>
        <strain evidence="2 3">HM1:IMSS clone 6</strain>
    </source>
</reference>
<sequence>MDVIDLKQTEIFSVELTELHQLVLNAAQRGVAIQNNPKESDTFSLHEDENYASALRRVIVFIRSKSTNMLGEVVKISSSNQEELTYETIVANIFISDVMISFYLYCGWMDQLTEKLADKMVGRLKIIGDNIKAIKNETVFDVAYKTMINQWSSLVKLLSLEKQFRTIWSYFFGYWKDPNTENFATRVRLLRFIQFSKNETSDVKIVEGVLKTIALSVKSAKKVELKAEIMEVLENLMFSLPEGSFGKELNTVHSIVSPFFNKSFEMECHGSKIEAIIHMKTNLSEIQSVTKYISGLNEINAKTEPILNYIETLCKGVHENTELYIPDSYYNLPDEAKKRISPFRVLPLRKEAEKYIQAIMGVVVNCPAKVEKEEIERRARKVVFCAAHSLPITYRILDSFFEDKEDYLSLSVMYNALHLIVNDRFLWINVEEEKEIHAKKKVLALGKRKFIELYQNVYDKVKENDSYTSITRPLSIPHHIKEFMASNCANDTYIKATMFEAVKRWREIQKGKMAALDVKKIRDTELEVVKILETWGNEVKIEGITTGISTVKKEFLSEIPEDLKNPKEIITKEKQVEKRKKVVKEEKIKEKISDEMILFVQLIRYISNLPKMYIIYTQKQGALTFFSFLTSKSDYLAEAVMEAIFIMVFQDPTYRTLIVWDLMKVIVDIMETDIPYQNMMEFVDAVMCLWTVKRINEATKRFDEKENQRKKKKGKKEKGEAIVVFTEHLSEYIEAIITVLQQRFDQSIRIETPQLLTYLYFTSLKDFDNTVWNVTHENKEYIGQYSRYLFILMSSKIPDSLLNINKMLPNIEQEQLQVTNQHLLSMDYIQTSIILKLLEENEGTHSIVQRIAKIVKKQLSGKELKNEIRYRLLNIYLSTLCLKGTNSMSNEILSETYSLKNPEFTKLGEEATPILKSIIKELMEKTEYQDPNESNLIYLLSCMHPDIFYFFVEQVKSYALPLVISEKVSIERRRQLMLTTMIILSNCLMKDCKAIFSSELGYGLMLGILSIINEVFLQLKLLWPSFNIINTTSDLFNCASNFPAYFAQNFATLLYYFCKNIKKNPTLHLEEPTNSVLPISLQLHFLVWPLEQRTDICQYLINTFINPQMKMNPITDVLCCSTLEAVCGIFSLAPLSLGEKFFIKPKRIVELEKMHSGILKWIIRFHPDLVFSRKNPDIENMTESKVIIKAIANVYSKICQPEFYESGVKAIDNKHIEFLKKVNAHIDIEPDPLFIDNLKRFGASLLHHSLITLMADDEDIRVHAFNVICWLLPIKFGLSDVFDQNLYENVIKYRVDISTTVEQNRLKAATAICEMCVKYCKEHAKIVFYKGTLAGGGNKLSDLQKKWLVTYSIYWLPYVNLAQDYTPKECNKILDILVYDVTSAMTHNSDQAIIFWSRVCEKRNDKDDILGDENSNYNIIFNFLKSELPKAKNRDSFLIVFQALMKIDLKTTFLRTAQALSYEFSRTMMISRGTYSEKYKGQYIVMNVLNDFIGDGIFVEDSGVHYMIVFSVLICYAVQDKKEVEVFYNFIKKLCYNFFDSYSSDKNPEVAKCGTKFFTLVSALEIDNILNRETLLEIMDNFCQLSLHLNKLKLLQLIKKELVEWSCSGDPTSMNVQASVNACKFFNKVFKIGDNDMPVDQFVFTLLKLKNALVNTDETQLTVEYKNVIFQYIIEIMNISDMFLHNVPDAQLMSKIMWVVSCFLVSYEVPITIYRQAIRMLRYALSPEIYEEIKPETMLNSLKEVTSNNPSMFKGILIMALRGLTDNDSKDISAEIFARVLSRPELFFFAFPKKPELVVPICIIAFTCWYCDRTTNLVLRVGDDWEILAEKRNILVENAEKLKEVKLKDYLNYCKELAEKDVKHISISVLMRNVLNCITPLVSANFVTIVELFFNECIIPETSSVFRDILMRFVVYFSTRAETKSEFVRIISNKRDIIKESPYVFDLLDVMVKSAVEQEPITEYKFIETPEMLDSVAMKIFGISKESVSDGSLSVKESVTSEIFNSSIDKSVSSKSSGGQGSKRRVNKILSRRFDD</sequence>
<protein>
    <submittedName>
        <fullName evidence="2">Uncharacterized protein</fullName>
    </submittedName>
</protein>
<dbReference type="VEuPathDB" id="AmoebaDB:EHI8A_012500"/>
<evidence type="ECO:0000256" key="1">
    <source>
        <dbReference type="SAM" id="MobiDB-lite"/>
    </source>
</evidence>
<dbReference type="Proteomes" id="UP000078387">
    <property type="component" value="Unassembled WGS sequence"/>
</dbReference>
<dbReference type="VEuPathDB" id="AmoebaDB:EHI5A_007990"/>
<name>A0A175JI46_ENTHI</name>
<dbReference type="VEuPathDB" id="AmoebaDB:EHI_013240"/>
<accession>A0A175JI46</accession>
<dbReference type="VEuPathDB" id="AmoebaDB:EHI7A_015410"/>
<feature type="compositionally biased region" description="Basic residues" evidence="1">
    <location>
        <begin position="2022"/>
        <end position="2036"/>
    </location>
</feature>
<feature type="region of interest" description="Disordered" evidence="1">
    <location>
        <begin position="2008"/>
        <end position="2036"/>
    </location>
</feature>